<evidence type="ECO:0000313" key="3">
    <source>
        <dbReference type="Proteomes" id="UP000036987"/>
    </source>
</evidence>
<dbReference type="Pfam" id="PF00856">
    <property type="entry name" value="SET"/>
    <property type="match status" value="1"/>
</dbReference>
<dbReference type="SUPFAM" id="SSF82199">
    <property type="entry name" value="SET domain"/>
    <property type="match status" value="1"/>
</dbReference>
<keyword evidence="3" id="KW-1185">Reference proteome</keyword>
<accession>A0A0K9PYQ5</accession>
<dbReference type="OrthoDB" id="1926212at2759"/>
<reference evidence="3" key="1">
    <citation type="journal article" date="2016" name="Nature">
        <title>The genome of the seagrass Zostera marina reveals angiosperm adaptation to the sea.</title>
        <authorList>
            <person name="Olsen J.L."/>
            <person name="Rouze P."/>
            <person name="Verhelst B."/>
            <person name="Lin Y.-C."/>
            <person name="Bayer T."/>
            <person name="Collen J."/>
            <person name="Dattolo E."/>
            <person name="De Paoli E."/>
            <person name="Dittami S."/>
            <person name="Maumus F."/>
            <person name="Michel G."/>
            <person name="Kersting A."/>
            <person name="Lauritano C."/>
            <person name="Lohaus R."/>
            <person name="Toepel M."/>
            <person name="Tonon T."/>
            <person name="Vanneste K."/>
            <person name="Amirebrahimi M."/>
            <person name="Brakel J."/>
            <person name="Bostroem C."/>
            <person name="Chovatia M."/>
            <person name="Grimwood J."/>
            <person name="Jenkins J.W."/>
            <person name="Jueterbock A."/>
            <person name="Mraz A."/>
            <person name="Stam W.T."/>
            <person name="Tice H."/>
            <person name="Bornberg-Bauer E."/>
            <person name="Green P.J."/>
            <person name="Pearson G.A."/>
            <person name="Procaccini G."/>
            <person name="Duarte C.M."/>
            <person name="Schmutz J."/>
            <person name="Reusch T.B.H."/>
            <person name="Van de Peer Y."/>
        </authorList>
    </citation>
    <scope>NUCLEOTIDE SEQUENCE [LARGE SCALE GENOMIC DNA]</scope>
    <source>
        <strain evidence="3">cv. Finnish</strain>
    </source>
</reference>
<dbReference type="Gene3D" id="1.25.40.10">
    <property type="entry name" value="Tetratricopeptide repeat domain"/>
    <property type="match status" value="1"/>
</dbReference>
<dbReference type="STRING" id="29655.A0A0K9PYQ5"/>
<dbReference type="Proteomes" id="UP000036987">
    <property type="component" value="Unassembled WGS sequence"/>
</dbReference>
<dbReference type="OMA" id="THITKIF"/>
<comment type="caution">
    <text evidence="2">The sequence shown here is derived from an EMBL/GenBank/DDBJ whole genome shotgun (WGS) entry which is preliminary data.</text>
</comment>
<proteinExistence type="predicted"/>
<dbReference type="EMBL" id="LFYR01000429">
    <property type="protein sequence ID" value="KMZ74121.1"/>
    <property type="molecule type" value="Genomic_DNA"/>
</dbReference>
<dbReference type="PANTHER" id="PTHR47337:SF1">
    <property type="entry name" value="TETRATRICOPEPTIDE REPEAT (TPR)-LIKE SUPERFAMILY PROTEIN"/>
    <property type="match status" value="1"/>
</dbReference>
<dbReference type="AlphaFoldDB" id="A0A0K9PYQ5"/>
<evidence type="ECO:0000313" key="2">
    <source>
        <dbReference type="EMBL" id="KMZ74121.1"/>
    </source>
</evidence>
<dbReference type="InterPro" id="IPR046341">
    <property type="entry name" value="SET_dom_sf"/>
</dbReference>
<dbReference type="Gene3D" id="2.170.270.10">
    <property type="entry name" value="SET domain"/>
    <property type="match status" value="1"/>
</dbReference>
<dbReference type="PANTHER" id="PTHR47337">
    <property type="entry name" value="TETRATRICOPEPTIDE REPEAT (TPR)-LIKE SUPERFAMILY PROTEIN"/>
    <property type="match status" value="1"/>
</dbReference>
<evidence type="ECO:0000259" key="1">
    <source>
        <dbReference type="Pfam" id="PF00856"/>
    </source>
</evidence>
<organism evidence="2 3">
    <name type="scientific">Zostera marina</name>
    <name type="common">Eelgrass</name>
    <dbReference type="NCBI Taxonomy" id="29655"/>
    <lineage>
        <taxon>Eukaryota</taxon>
        <taxon>Viridiplantae</taxon>
        <taxon>Streptophyta</taxon>
        <taxon>Embryophyta</taxon>
        <taxon>Tracheophyta</taxon>
        <taxon>Spermatophyta</taxon>
        <taxon>Magnoliopsida</taxon>
        <taxon>Liliopsida</taxon>
        <taxon>Zosteraceae</taxon>
        <taxon>Zostera</taxon>
    </lineage>
</organism>
<dbReference type="InterPro" id="IPR001214">
    <property type="entry name" value="SET_dom"/>
</dbReference>
<sequence length="342" mass="38857">MAIVNLKSYEYNPKKDAAAHCAVKSAYTFNMEQVRVGQAIYLKGMLFNHSCQPNIHAYFLSRKLFIRSTEFIQAGYPLELSYGPQIGQMDYSERQSLLEDQYSFKCQCVGCSVINLSDICMHAFGCPRLNCCGAILESDMIDNRKSEEDCTDVPCSEKRGDIQMVASILPEISKTSSQIRRNYCLNCGLYHNLVVFRDLAENAMIDIRRLQNANISGNVNTILISDAMRALNQLKSVKHMYNKDVSQAEDIIAEAFSLIGDFQSALNHCKASIKVLKKLYHKNHIVIGNELLKLASLKFCLDDRKSAIHDIKQLEAILLLYYGTHITKIFPYLDDLMRQIYS</sequence>
<feature type="domain" description="SET" evidence="1">
    <location>
        <begin position="40"/>
        <end position="83"/>
    </location>
</feature>
<protein>
    <recommendedName>
        <fullName evidence="1">SET domain-containing protein</fullName>
    </recommendedName>
</protein>
<dbReference type="InterPro" id="IPR011990">
    <property type="entry name" value="TPR-like_helical_dom_sf"/>
</dbReference>
<name>A0A0K9PYQ5_ZOSMR</name>
<gene>
    <name evidence="2" type="ORF">ZOSMA_135G00500</name>
</gene>